<evidence type="ECO:0000313" key="10">
    <source>
        <dbReference type="EMBL" id="KXG23492.1"/>
    </source>
</evidence>
<dbReference type="GO" id="GO:0009539">
    <property type="term" value="C:photosystem II reaction center"/>
    <property type="evidence" value="ECO:0007669"/>
    <property type="project" value="InterPro"/>
</dbReference>
<comment type="similarity">
    <text evidence="1">Belongs to the PsbT family.</text>
</comment>
<dbReference type="Gramene" id="KXG23492">
    <property type="protein sequence ID" value="KXG23492"/>
    <property type="gene ID" value="SORBI_3008G102400"/>
</dbReference>
<keyword evidence="7 9" id="KW-0472">Membrane</keyword>
<reference evidence="10 11" key="1">
    <citation type="journal article" date="2009" name="Nature">
        <title>The Sorghum bicolor genome and the diversification of grasses.</title>
        <authorList>
            <person name="Paterson A.H."/>
            <person name="Bowers J.E."/>
            <person name="Bruggmann R."/>
            <person name="Dubchak I."/>
            <person name="Grimwood J."/>
            <person name="Gundlach H."/>
            <person name="Haberer G."/>
            <person name="Hellsten U."/>
            <person name="Mitros T."/>
            <person name="Poliakov A."/>
            <person name="Schmutz J."/>
            <person name="Spannagl M."/>
            <person name="Tang H."/>
            <person name="Wang X."/>
            <person name="Wicker T."/>
            <person name="Bharti A.K."/>
            <person name="Chapman J."/>
            <person name="Feltus F.A."/>
            <person name="Gowik U."/>
            <person name="Grigoriev I.V."/>
            <person name="Lyons E."/>
            <person name="Maher C.A."/>
            <person name="Martis M."/>
            <person name="Narechania A."/>
            <person name="Otillar R.P."/>
            <person name="Penning B.W."/>
            <person name="Salamov A.A."/>
            <person name="Wang Y."/>
            <person name="Zhang L."/>
            <person name="Carpita N.C."/>
            <person name="Freeling M."/>
            <person name="Gingle A.R."/>
            <person name="Hash C.T."/>
            <person name="Keller B."/>
            <person name="Klein P."/>
            <person name="Kresovich S."/>
            <person name="McCann M.C."/>
            <person name="Ming R."/>
            <person name="Peterson D.G."/>
            <person name="Mehboob-ur-Rahman"/>
            <person name="Ware D."/>
            <person name="Westhoff P."/>
            <person name="Mayer K.F."/>
            <person name="Messing J."/>
            <person name="Rokhsar D.S."/>
        </authorList>
    </citation>
    <scope>NUCLEOTIDE SEQUENCE [LARGE SCALE GENOMIC DNA]</scope>
    <source>
        <strain evidence="11">cv. BTx623</strain>
    </source>
</reference>
<evidence type="ECO:0000313" key="11">
    <source>
        <dbReference type="Proteomes" id="UP000000768"/>
    </source>
</evidence>
<reference evidence="11" key="2">
    <citation type="journal article" date="2018" name="Plant J.">
        <title>The Sorghum bicolor reference genome: improved assembly, gene annotations, a transcriptome atlas, and signatures of genome organization.</title>
        <authorList>
            <person name="McCormick R.F."/>
            <person name="Truong S.K."/>
            <person name="Sreedasyam A."/>
            <person name="Jenkins J."/>
            <person name="Shu S."/>
            <person name="Sims D."/>
            <person name="Kennedy M."/>
            <person name="Amirebrahimi M."/>
            <person name="Weers B.D."/>
            <person name="McKinley B."/>
            <person name="Mattison A."/>
            <person name="Morishige D.T."/>
            <person name="Grimwood J."/>
            <person name="Schmutz J."/>
            <person name="Mullet J.E."/>
        </authorList>
    </citation>
    <scope>NUCLEOTIDE SEQUENCE [LARGE SCALE GENOMIC DNA]</scope>
    <source>
        <strain evidence="11">cv. BTx623</strain>
    </source>
</reference>
<dbReference type="Pfam" id="PF01405">
    <property type="entry name" value="PsbT"/>
    <property type="match status" value="1"/>
</dbReference>
<feature type="transmembrane region" description="Helical" evidence="9">
    <location>
        <begin position="6"/>
        <end position="23"/>
    </location>
</feature>
<keyword evidence="8" id="KW-0604">Photosystem II</keyword>
<protein>
    <submittedName>
        <fullName evidence="10">Uncharacterized protein</fullName>
    </submittedName>
</protein>
<keyword evidence="3" id="KW-0602">Photosynthesis</keyword>
<evidence type="ECO:0000256" key="2">
    <source>
        <dbReference type="ARBA" id="ARBA00022528"/>
    </source>
</evidence>
<evidence type="ECO:0000256" key="7">
    <source>
        <dbReference type="ARBA" id="ARBA00023136"/>
    </source>
</evidence>
<keyword evidence="4 9" id="KW-0812">Transmembrane</keyword>
<dbReference type="PANTHER" id="PTHR36411:SF2">
    <property type="entry name" value="PHOTOSYSTEM II REACTION CENTER PROTEIN T"/>
    <property type="match status" value="1"/>
</dbReference>
<evidence type="ECO:0000256" key="5">
    <source>
        <dbReference type="ARBA" id="ARBA00022989"/>
    </source>
</evidence>
<dbReference type="InterPro" id="IPR037268">
    <property type="entry name" value="PSII_PsbT_sf"/>
</dbReference>
<dbReference type="InParanoid" id="A0A1B6PCP8"/>
<evidence type="ECO:0000256" key="9">
    <source>
        <dbReference type="SAM" id="Phobius"/>
    </source>
</evidence>
<proteinExistence type="inferred from homology"/>
<evidence type="ECO:0000256" key="3">
    <source>
        <dbReference type="ARBA" id="ARBA00022531"/>
    </source>
</evidence>
<evidence type="ECO:0000256" key="8">
    <source>
        <dbReference type="ARBA" id="ARBA00023276"/>
    </source>
</evidence>
<keyword evidence="2" id="KW-0150">Chloroplast</keyword>
<keyword evidence="6" id="KW-0793">Thylakoid</keyword>
<sequence>MEVLVYTFLLVLSLGIIFFTIFFREPPQFPTKK</sequence>
<dbReference type="GO" id="GO:0015979">
    <property type="term" value="P:photosynthesis"/>
    <property type="evidence" value="ECO:0007669"/>
    <property type="project" value="UniProtKB-KW"/>
</dbReference>
<gene>
    <name evidence="10" type="ORF">SORBI_3008G102400</name>
</gene>
<name>A0A1B6PCP8_SORBI</name>
<keyword evidence="11" id="KW-1185">Reference proteome</keyword>
<dbReference type="PANTHER" id="PTHR36411">
    <property type="match status" value="1"/>
</dbReference>
<dbReference type="Proteomes" id="UP000000768">
    <property type="component" value="Chromosome 8"/>
</dbReference>
<organism evidence="10 11">
    <name type="scientific">Sorghum bicolor</name>
    <name type="common">Sorghum</name>
    <name type="synonym">Sorghum vulgare</name>
    <dbReference type="NCBI Taxonomy" id="4558"/>
    <lineage>
        <taxon>Eukaryota</taxon>
        <taxon>Viridiplantae</taxon>
        <taxon>Streptophyta</taxon>
        <taxon>Embryophyta</taxon>
        <taxon>Tracheophyta</taxon>
        <taxon>Spermatophyta</taxon>
        <taxon>Magnoliopsida</taxon>
        <taxon>Liliopsida</taxon>
        <taxon>Poales</taxon>
        <taxon>Poaceae</taxon>
        <taxon>PACMAD clade</taxon>
        <taxon>Panicoideae</taxon>
        <taxon>Andropogonodae</taxon>
        <taxon>Andropogoneae</taxon>
        <taxon>Sorghinae</taxon>
        <taxon>Sorghum</taxon>
    </lineage>
</organism>
<accession>A0A1B6PCP8</accession>
<evidence type="ECO:0000256" key="1">
    <source>
        <dbReference type="ARBA" id="ARBA00008658"/>
    </source>
</evidence>
<dbReference type="SUPFAM" id="SSF161029">
    <property type="entry name" value="Photosystem II reaction center protein T, PsbT"/>
    <property type="match status" value="1"/>
</dbReference>
<evidence type="ECO:0000256" key="4">
    <source>
        <dbReference type="ARBA" id="ARBA00022692"/>
    </source>
</evidence>
<dbReference type="AlphaFoldDB" id="A0A1B6PCP8"/>
<dbReference type="HAMAP" id="MF_00808">
    <property type="entry name" value="PSII_PsbT"/>
    <property type="match status" value="1"/>
</dbReference>
<evidence type="ECO:0000256" key="6">
    <source>
        <dbReference type="ARBA" id="ARBA00023078"/>
    </source>
</evidence>
<keyword evidence="5 9" id="KW-1133">Transmembrane helix</keyword>
<dbReference type="GO" id="GO:0005737">
    <property type="term" value="C:cytoplasm"/>
    <property type="evidence" value="ECO:0007669"/>
    <property type="project" value="UniProtKB-ARBA"/>
</dbReference>
<dbReference type="InterPro" id="IPR001743">
    <property type="entry name" value="PSII_PsbT"/>
</dbReference>
<dbReference type="EMBL" id="CM000767">
    <property type="protein sequence ID" value="KXG23492.1"/>
    <property type="molecule type" value="Genomic_DNA"/>
</dbReference>
<keyword evidence="2" id="KW-0934">Plastid</keyword>